<keyword evidence="3" id="KW-1185">Reference proteome</keyword>
<accession>A0A344L592</accession>
<evidence type="ECO:0000313" key="2">
    <source>
        <dbReference type="EMBL" id="AXB43216.1"/>
    </source>
</evidence>
<dbReference type="AlphaFoldDB" id="A0A344L592"/>
<dbReference type="KEGG" id="aab:A4R43_12200"/>
<name>A0A344L592_9PSEU</name>
<dbReference type="EMBL" id="CP015163">
    <property type="protein sequence ID" value="AXB43216.1"/>
    <property type="molecule type" value="Genomic_DNA"/>
</dbReference>
<feature type="compositionally biased region" description="Basic and acidic residues" evidence="1">
    <location>
        <begin position="74"/>
        <end position="107"/>
    </location>
</feature>
<organism evidence="2 3">
    <name type="scientific">Amycolatopsis albispora</name>
    <dbReference type="NCBI Taxonomy" id="1804986"/>
    <lineage>
        <taxon>Bacteria</taxon>
        <taxon>Bacillati</taxon>
        <taxon>Actinomycetota</taxon>
        <taxon>Actinomycetes</taxon>
        <taxon>Pseudonocardiales</taxon>
        <taxon>Pseudonocardiaceae</taxon>
        <taxon>Amycolatopsis</taxon>
    </lineage>
</organism>
<reference evidence="2 3" key="1">
    <citation type="submission" date="2016-04" db="EMBL/GenBank/DDBJ databases">
        <title>Complete genome sequence and analysis of deep-sea sediment isolate, Amycolatopsis sp. WP1.</title>
        <authorList>
            <person name="Wang H."/>
            <person name="Chen S."/>
            <person name="Wu Q."/>
        </authorList>
    </citation>
    <scope>NUCLEOTIDE SEQUENCE [LARGE SCALE GENOMIC DNA]</scope>
    <source>
        <strain evidence="2 3">WP1</strain>
    </source>
</reference>
<feature type="compositionally biased region" description="Basic and acidic residues" evidence="1">
    <location>
        <begin position="152"/>
        <end position="170"/>
    </location>
</feature>
<feature type="region of interest" description="Disordered" evidence="1">
    <location>
        <begin position="1"/>
        <end position="107"/>
    </location>
</feature>
<proteinExistence type="predicted"/>
<feature type="region of interest" description="Disordered" evidence="1">
    <location>
        <begin position="132"/>
        <end position="209"/>
    </location>
</feature>
<feature type="compositionally biased region" description="Acidic residues" evidence="1">
    <location>
        <begin position="1"/>
        <end position="13"/>
    </location>
</feature>
<dbReference type="Proteomes" id="UP000250434">
    <property type="component" value="Chromosome"/>
</dbReference>
<gene>
    <name evidence="2" type="ORF">A4R43_12200</name>
</gene>
<evidence type="ECO:0000256" key="1">
    <source>
        <dbReference type="SAM" id="MobiDB-lite"/>
    </source>
</evidence>
<protein>
    <submittedName>
        <fullName evidence="2">Uncharacterized protein</fullName>
    </submittedName>
</protein>
<evidence type="ECO:0000313" key="3">
    <source>
        <dbReference type="Proteomes" id="UP000250434"/>
    </source>
</evidence>
<sequence>MEDGDDASDDTADQDEKPSLPLDDAEMTGPSVDGPAGILGGLADEWQRTSGDASSARDEGEGGARAAGESWQDDNQRPQQERTGRTLDETKGVEESARAMEDQVRRSGEQIDAALKAIEASDRDAGSVGLLEPLLGAGERDVVTSRTDAMAAEERERIETETAQRIRNDPGWEQIAPAATAPAPPPAPPADDAARADDPSDGSKGIYADLSVSTPLGPFGGELALMFDDKGFSLTGTPHGGLPVGSKPDPIPGISASVGFKESSAATDQLGGTAVALGASGFLGPGIEVGGSVDTNGQNFSDNIGVGVGLGAGIDVQLENEALLYHARWEDVPQLVADIGTNVYEWMADVGRRMQEGGVC</sequence>
<dbReference type="OrthoDB" id="9857132at2"/>